<sequence>MDTQEFATEDVRSVVDKLRRIMLEDGSPETSAESPLLLQRESPEPKPKKQSKPANTKTNTQQLSGAVSQKVFEKTTLARMRAYQQRHEDRIHKAQESREKEKMGNFPYSPCINNNSKKIIGRCAPIYSRVQEIIEDKNKRIEELTERAKIQKLAEENKELTFKPKTCESTSKKRTTEEYYNYMNKWKQVRLEVQEREREAKTKEESEKATFKPQIDGKSIEMTKNMIPFHERMEKEINKRKAQKEEWSKVPLYSFKPDIPKDNKPRDNVFERLYTRNMIYSKSPTPSRLTPPPTKRINSKSLNEKELKKVLKLAGQDESYESVEKPKAKVKIVVENEEKSEKIENLDFLKDLTESLLF</sequence>
<protein>
    <submittedName>
        <fullName evidence="3">Uncharacterized protein</fullName>
    </submittedName>
</protein>
<evidence type="ECO:0000256" key="2">
    <source>
        <dbReference type="SAM" id="MobiDB-lite"/>
    </source>
</evidence>
<accession>A0AAU9IA64</accession>
<proteinExistence type="predicted"/>
<keyword evidence="1" id="KW-0175">Coiled coil</keyword>
<keyword evidence="4" id="KW-1185">Reference proteome</keyword>
<feature type="coiled-coil region" evidence="1">
    <location>
        <begin position="127"/>
        <end position="154"/>
    </location>
</feature>
<reference evidence="3" key="1">
    <citation type="submission" date="2021-09" db="EMBL/GenBank/DDBJ databases">
        <authorList>
            <consortium name="AG Swart"/>
            <person name="Singh M."/>
            <person name="Singh A."/>
            <person name="Seah K."/>
            <person name="Emmerich C."/>
        </authorList>
    </citation>
    <scope>NUCLEOTIDE SEQUENCE</scope>
    <source>
        <strain evidence="3">ATCC30299</strain>
    </source>
</reference>
<feature type="region of interest" description="Disordered" evidence="2">
    <location>
        <begin position="21"/>
        <end position="70"/>
    </location>
</feature>
<organism evidence="3 4">
    <name type="scientific">Blepharisma stoltei</name>
    <dbReference type="NCBI Taxonomy" id="1481888"/>
    <lineage>
        <taxon>Eukaryota</taxon>
        <taxon>Sar</taxon>
        <taxon>Alveolata</taxon>
        <taxon>Ciliophora</taxon>
        <taxon>Postciliodesmatophora</taxon>
        <taxon>Heterotrichea</taxon>
        <taxon>Heterotrichida</taxon>
        <taxon>Blepharismidae</taxon>
        <taxon>Blepharisma</taxon>
    </lineage>
</organism>
<evidence type="ECO:0000256" key="1">
    <source>
        <dbReference type="SAM" id="Coils"/>
    </source>
</evidence>
<dbReference type="AlphaFoldDB" id="A0AAU9IA64"/>
<dbReference type="EMBL" id="CAJZBQ010000004">
    <property type="protein sequence ID" value="CAG9311326.1"/>
    <property type="molecule type" value="Genomic_DNA"/>
</dbReference>
<gene>
    <name evidence="3" type="ORF">BSTOLATCC_MIC3616</name>
</gene>
<feature type="compositionally biased region" description="Polar residues" evidence="2">
    <location>
        <begin position="54"/>
        <end position="67"/>
    </location>
</feature>
<comment type="caution">
    <text evidence="3">The sequence shown here is derived from an EMBL/GenBank/DDBJ whole genome shotgun (WGS) entry which is preliminary data.</text>
</comment>
<dbReference type="Proteomes" id="UP001162131">
    <property type="component" value="Unassembled WGS sequence"/>
</dbReference>
<evidence type="ECO:0000313" key="3">
    <source>
        <dbReference type="EMBL" id="CAG9311326.1"/>
    </source>
</evidence>
<name>A0AAU9IA64_9CILI</name>
<evidence type="ECO:0000313" key="4">
    <source>
        <dbReference type="Proteomes" id="UP001162131"/>
    </source>
</evidence>